<feature type="region of interest" description="Disordered" evidence="2">
    <location>
        <begin position="139"/>
        <end position="195"/>
    </location>
</feature>
<evidence type="ECO:0000313" key="5">
    <source>
        <dbReference type="Proteomes" id="UP000291116"/>
    </source>
</evidence>
<sequence>MSRLTAITILGLASTAPSGVESFSSLATRKASPALYKSSLGMLNGERISISPRGDGGNNGNQSFQSSSRLQMGSDFSSHPYSHYYGTSGSTAKQNFEQNDQINDIYGYGAGAGPRDPSAIEDDPLGDMDYDMYDDYYDGVDGRDRRMRDRGSRRMDDMRGRGMRDGPRDRGSRRLDDLREGPRGGPRRRGAPNFSKRFVEEERMMEEDRRLRDLEFRRRNNDLAERVEERHVLDRMDELIMEHDRLARRLDAMEAKSEELNRESNERADEMLRVVHEEQQEATKRMMESVLGELQIVQRTLLAVQNEQRRVGFDPDVDGAPPSPIGGPDMGIPPPPKGNGPNDGGPRGRGPMDGGPIGGGSGGVETPPPSTPPPNPTVGAEVPPPPPPTAETPPPPTMEAPPPPPPPQSPQTGQNYGDAKQSGTGPISPPPPPSQTSVGNPPSGASYSNTGVPPPPPQQGPGSPPPQGYSQQAPPPPQYQQPPPPGYQQQPPPNFDFDNEDDIRERPPPAKAIINGGVNGNTGGGTFKTGPPKMVDPDAYGNALGTDEPTNSFQQRKMGLREKPQPPERSTEPRKQTLRDRIFQEKGRDENQQHYGEQPRQNQQPPPPPPQQQQRGGIPPQGQPPQAQRGGYGGPPPPPQQQQQQPGQTPFPQTMQPPPQQTPPPPPPQQQAPPPPPPPSYYDNQDAGSGYPQGGVNTFEPGGQRASNNRRPPPSKSNSFGNFGGQGSGRPRGKASGFGGGQSGRGGGRGPKNFGEETGSITFTDSPDGGRCFLT</sequence>
<feature type="compositionally biased region" description="Basic and acidic residues" evidence="2">
    <location>
        <begin position="559"/>
        <end position="592"/>
    </location>
</feature>
<dbReference type="OrthoDB" id="56386at2759"/>
<keyword evidence="5" id="KW-1185">Reference proteome</keyword>
<feature type="compositionally biased region" description="Pro residues" evidence="2">
    <location>
        <begin position="452"/>
        <end position="494"/>
    </location>
</feature>
<accession>A0A448ZPM7</accession>
<gene>
    <name evidence="4" type="ORF">PSNMU_V1.4_AUG-EV-PASAV3_0110570</name>
</gene>
<dbReference type="PRINTS" id="PR01217">
    <property type="entry name" value="PRICHEXTENSN"/>
</dbReference>
<feature type="compositionally biased region" description="Gly residues" evidence="2">
    <location>
        <begin position="722"/>
        <end position="750"/>
    </location>
</feature>
<evidence type="ECO:0000256" key="2">
    <source>
        <dbReference type="SAM" id="MobiDB-lite"/>
    </source>
</evidence>
<evidence type="ECO:0000256" key="3">
    <source>
        <dbReference type="SAM" id="SignalP"/>
    </source>
</evidence>
<feature type="chain" id="PRO_5019051949" evidence="3">
    <location>
        <begin position="23"/>
        <end position="775"/>
    </location>
</feature>
<feature type="compositionally biased region" description="Gly residues" evidence="2">
    <location>
        <begin position="517"/>
        <end position="527"/>
    </location>
</feature>
<evidence type="ECO:0000313" key="4">
    <source>
        <dbReference type="EMBL" id="VEU43954.1"/>
    </source>
</evidence>
<proteinExistence type="predicted"/>
<feature type="compositionally biased region" description="Low complexity" evidence="2">
    <location>
        <begin position="612"/>
        <end position="629"/>
    </location>
</feature>
<organism evidence="4 5">
    <name type="scientific">Pseudo-nitzschia multistriata</name>
    <dbReference type="NCBI Taxonomy" id="183589"/>
    <lineage>
        <taxon>Eukaryota</taxon>
        <taxon>Sar</taxon>
        <taxon>Stramenopiles</taxon>
        <taxon>Ochrophyta</taxon>
        <taxon>Bacillariophyta</taxon>
        <taxon>Bacillariophyceae</taxon>
        <taxon>Bacillariophycidae</taxon>
        <taxon>Bacillariales</taxon>
        <taxon>Bacillariaceae</taxon>
        <taxon>Pseudo-nitzschia</taxon>
    </lineage>
</organism>
<feature type="coiled-coil region" evidence="1">
    <location>
        <begin position="236"/>
        <end position="281"/>
    </location>
</feature>
<keyword evidence="3" id="KW-0732">Signal</keyword>
<dbReference type="EMBL" id="CAACVS010000602">
    <property type="protein sequence ID" value="VEU43954.1"/>
    <property type="molecule type" value="Genomic_DNA"/>
</dbReference>
<feature type="region of interest" description="Disordered" evidence="2">
    <location>
        <begin position="310"/>
        <end position="775"/>
    </location>
</feature>
<feature type="region of interest" description="Disordered" evidence="2">
    <location>
        <begin position="47"/>
        <end position="77"/>
    </location>
</feature>
<evidence type="ECO:0000256" key="1">
    <source>
        <dbReference type="SAM" id="Coils"/>
    </source>
</evidence>
<name>A0A448ZPM7_9STRA</name>
<feature type="compositionally biased region" description="Pro residues" evidence="2">
    <location>
        <begin position="366"/>
        <end position="409"/>
    </location>
</feature>
<feature type="compositionally biased region" description="Pro residues" evidence="2">
    <location>
        <begin position="655"/>
        <end position="680"/>
    </location>
</feature>
<reference evidence="4 5" key="1">
    <citation type="submission" date="2019-01" db="EMBL/GenBank/DDBJ databases">
        <authorList>
            <person name="Ferrante I. M."/>
        </authorList>
    </citation>
    <scope>NUCLEOTIDE SEQUENCE [LARGE SCALE GENOMIC DNA]</scope>
    <source>
        <strain evidence="4 5">B856</strain>
    </source>
</reference>
<dbReference type="Proteomes" id="UP000291116">
    <property type="component" value="Unassembled WGS sequence"/>
</dbReference>
<protein>
    <submittedName>
        <fullName evidence="4">Uncharacterized protein</fullName>
    </submittedName>
</protein>
<feature type="compositionally biased region" description="Pro residues" evidence="2">
    <location>
        <begin position="321"/>
        <end position="338"/>
    </location>
</feature>
<dbReference type="AlphaFoldDB" id="A0A448ZPM7"/>
<feature type="compositionally biased region" description="Basic and acidic residues" evidence="2">
    <location>
        <begin position="140"/>
        <end position="182"/>
    </location>
</feature>
<feature type="compositionally biased region" description="Low complexity" evidence="2">
    <location>
        <begin position="641"/>
        <end position="654"/>
    </location>
</feature>
<feature type="region of interest" description="Disordered" evidence="2">
    <location>
        <begin position="104"/>
        <end position="124"/>
    </location>
</feature>
<feature type="signal peptide" evidence="3">
    <location>
        <begin position="1"/>
        <end position="22"/>
    </location>
</feature>
<keyword evidence="1" id="KW-0175">Coiled coil</keyword>
<feature type="compositionally biased region" description="Gly residues" evidence="2">
    <location>
        <begin position="341"/>
        <end position="363"/>
    </location>
</feature>